<proteinExistence type="predicted"/>
<keyword evidence="3" id="KW-1185">Reference proteome</keyword>
<dbReference type="AlphaFoldDB" id="A0ABC9VAU0"/>
<evidence type="ECO:0000313" key="3">
    <source>
        <dbReference type="Proteomes" id="UP000023566"/>
    </source>
</evidence>
<comment type="caution">
    <text evidence="2">The sequence shown here is derived from an EMBL/GenBank/DDBJ whole genome shotgun (WGS) entry which is preliminary data.</text>
</comment>
<dbReference type="InterPro" id="IPR004291">
    <property type="entry name" value="Transposase_IS66_central"/>
</dbReference>
<protein>
    <submittedName>
        <fullName evidence="2">Transposase</fullName>
    </submittedName>
</protein>
<evidence type="ECO:0000259" key="1">
    <source>
        <dbReference type="Pfam" id="PF03050"/>
    </source>
</evidence>
<dbReference type="RefSeq" id="WP_043906200.1">
    <property type="nucleotide sequence ID" value="NZ_CM002692.1"/>
</dbReference>
<dbReference type="Pfam" id="PF03050">
    <property type="entry name" value="DDE_Tnp_IS66"/>
    <property type="match status" value="1"/>
</dbReference>
<dbReference type="PANTHER" id="PTHR33678:SF1">
    <property type="entry name" value="BLL1576 PROTEIN"/>
    <property type="match status" value="1"/>
</dbReference>
<dbReference type="InterPro" id="IPR052344">
    <property type="entry name" value="Transposase-related"/>
</dbReference>
<sequence>MFGHPISEGTMAKINREAGGCLVDIRSILHEALLSSPVLHVDEAGFQVREKRHWLYVASNDQAYPKRGKEAMDDIRLLPRYRGTMVHDAWIVYFLLLPRQEVFRKRKRSLLVAF</sequence>
<evidence type="ECO:0000313" key="2">
    <source>
        <dbReference type="EMBL" id="EZP75244.1"/>
    </source>
</evidence>
<dbReference type="Proteomes" id="UP000023566">
    <property type="component" value="Chromosome"/>
</dbReference>
<accession>A0ABC9VAU0</accession>
<gene>
    <name evidence="2" type="ORF">H839_17128</name>
</gene>
<name>A0ABC9VAU0_9BACL</name>
<reference evidence="2 3" key="1">
    <citation type="journal article" date="2014" name="Appl. Microbiol. Biotechnol.">
        <title>Transformable facultative thermophile Geobacillus stearothermophilus NUB3621 as a host strain for metabolic engineering.</title>
        <authorList>
            <person name="Blanchard K."/>
            <person name="Robic S."/>
            <person name="Matsumura I."/>
        </authorList>
    </citation>
    <scope>NUCLEOTIDE SEQUENCE [LARGE SCALE GENOMIC DNA]</scope>
    <source>
        <strain evidence="2 3">NUB3621</strain>
    </source>
</reference>
<feature type="domain" description="Transposase IS66 central" evidence="1">
    <location>
        <begin position="2"/>
        <end position="96"/>
    </location>
</feature>
<organism evidence="2 3">
    <name type="scientific">Parageobacillus genomosp. 1</name>
    <dbReference type="NCBI Taxonomy" id="1295642"/>
    <lineage>
        <taxon>Bacteria</taxon>
        <taxon>Bacillati</taxon>
        <taxon>Bacillota</taxon>
        <taxon>Bacilli</taxon>
        <taxon>Bacillales</taxon>
        <taxon>Anoxybacillaceae</taxon>
        <taxon>Parageobacillus</taxon>
    </lineage>
</organism>
<dbReference type="PANTHER" id="PTHR33678">
    <property type="entry name" value="BLL1576 PROTEIN"/>
    <property type="match status" value="1"/>
</dbReference>
<dbReference type="EMBL" id="AOTZ01000009">
    <property type="protein sequence ID" value="EZP75244.1"/>
    <property type="molecule type" value="Genomic_DNA"/>
</dbReference>